<feature type="compositionally biased region" description="Polar residues" evidence="1">
    <location>
        <begin position="80"/>
        <end position="92"/>
    </location>
</feature>
<comment type="caution">
    <text evidence="2">The sequence shown here is derived from an EMBL/GenBank/DDBJ whole genome shotgun (WGS) entry which is preliminary data.</text>
</comment>
<protein>
    <submittedName>
        <fullName evidence="2">Uncharacterized protein</fullName>
    </submittedName>
</protein>
<reference evidence="3" key="1">
    <citation type="journal article" date="2019" name="Int. J. Syst. Evol. Microbiol.">
        <title>The Global Catalogue of Microorganisms (GCM) 10K type strain sequencing project: providing services to taxonomists for standard genome sequencing and annotation.</title>
        <authorList>
            <consortium name="The Broad Institute Genomics Platform"/>
            <consortium name="The Broad Institute Genome Sequencing Center for Infectious Disease"/>
            <person name="Wu L."/>
            <person name="Ma J."/>
        </authorList>
    </citation>
    <scope>NUCLEOTIDE SEQUENCE [LARGE SCALE GENOMIC DNA]</scope>
    <source>
        <strain evidence="3">NBRC 110140</strain>
    </source>
</reference>
<evidence type="ECO:0000256" key="1">
    <source>
        <dbReference type="SAM" id="MobiDB-lite"/>
    </source>
</evidence>
<dbReference type="EMBL" id="BSNN01000002">
    <property type="protein sequence ID" value="GLQ34073.1"/>
    <property type="molecule type" value="Genomic_DNA"/>
</dbReference>
<accession>A0ABQ5VRN1</accession>
<dbReference type="RefSeq" id="WP_284375618.1">
    <property type="nucleotide sequence ID" value="NZ_BSNN01000002.1"/>
</dbReference>
<sequence>MEHIKTLQDQFEVAFGKIISKVESSDDGSTNAEATEIAQELARSQEALQAVEAKNAQQRAEFQTLSEEYGNMELALNAATGEQQSSNDQKAASQERIEKLQENLTSTRDQLDRQKERNISLQEQVAAAKERNSALKEQIATLNNNDQSDALNKLLSESRAQRSADIKDVESILQKLKPLVEE</sequence>
<gene>
    <name evidence="2" type="ORF">GCM10007939_03560</name>
</gene>
<organism evidence="2 3">
    <name type="scientific">Amylibacter marinus</name>
    <dbReference type="NCBI Taxonomy" id="1475483"/>
    <lineage>
        <taxon>Bacteria</taxon>
        <taxon>Pseudomonadati</taxon>
        <taxon>Pseudomonadota</taxon>
        <taxon>Alphaproteobacteria</taxon>
        <taxon>Rhodobacterales</taxon>
        <taxon>Paracoccaceae</taxon>
        <taxon>Amylibacter</taxon>
    </lineage>
</organism>
<name>A0ABQ5VRN1_9RHOB</name>
<proteinExistence type="predicted"/>
<dbReference type="Proteomes" id="UP001156694">
    <property type="component" value="Unassembled WGS sequence"/>
</dbReference>
<evidence type="ECO:0000313" key="3">
    <source>
        <dbReference type="Proteomes" id="UP001156694"/>
    </source>
</evidence>
<evidence type="ECO:0000313" key="2">
    <source>
        <dbReference type="EMBL" id="GLQ34073.1"/>
    </source>
</evidence>
<keyword evidence="3" id="KW-1185">Reference proteome</keyword>
<feature type="region of interest" description="Disordered" evidence="1">
    <location>
        <begin position="77"/>
        <end position="115"/>
    </location>
</feature>